<proteinExistence type="predicted"/>
<evidence type="ECO:0000313" key="2">
    <source>
        <dbReference type="Proteomes" id="UP000655868"/>
    </source>
</evidence>
<reference evidence="1" key="1">
    <citation type="submission" date="2020-12" db="EMBL/GenBank/DDBJ databases">
        <title>Antrihabitans popcorni sp. nov. and Antrihabitans auranticaus sp. nov., isolated from a larva cave.</title>
        <authorList>
            <person name="Lee S.D."/>
            <person name="Kim I.S."/>
        </authorList>
    </citation>
    <scope>NUCLEOTIDE SEQUENCE</scope>
    <source>
        <strain evidence="1">YC3-6</strain>
    </source>
</reference>
<name>A0A934U5B7_9NOCA</name>
<organism evidence="1 2">
    <name type="scientific">Antrihabitans stalagmiti</name>
    <dbReference type="NCBI Taxonomy" id="2799499"/>
    <lineage>
        <taxon>Bacteria</taxon>
        <taxon>Bacillati</taxon>
        <taxon>Actinomycetota</taxon>
        <taxon>Actinomycetes</taxon>
        <taxon>Mycobacteriales</taxon>
        <taxon>Nocardiaceae</taxon>
        <taxon>Antrihabitans</taxon>
    </lineage>
</organism>
<keyword evidence="2" id="KW-1185">Reference proteome</keyword>
<comment type="caution">
    <text evidence="1">The sequence shown here is derived from an EMBL/GenBank/DDBJ whole genome shotgun (WGS) entry which is preliminary data.</text>
</comment>
<sequence>METDGVGDFARADVEYCGERYALDVDAVFYVGRDADLSIDDNRYLHRRCLSIHYETGMWWLANVGSRIPAKVSEASTGFAALLVPGTRIPLVYGMTTVVVAAGPTTYEFAVETSTAVTNPTPPPHRSGETTIGAPALTAAQLALIVALAEPLLLRDGVDASAIPSSARAAERLGWPLTKFNRKLDNVCDKFDRIGVSGLRGGPGRLASNRRARLVEFAISSRLVTKSDLGSIDDQRRLCLDLQRSPSTSAGEVA</sequence>
<evidence type="ECO:0008006" key="3">
    <source>
        <dbReference type="Google" id="ProtNLM"/>
    </source>
</evidence>
<protein>
    <recommendedName>
        <fullName evidence="3">FHA domain-containing protein</fullName>
    </recommendedName>
</protein>
<dbReference type="Proteomes" id="UP000655868">
    <property type="component" value="Unassembled WGS sequence"/>
</dbReference>
<dbReference type="RefSeq" id="WP_199706265.1">
    <property type="nucleotide sequence ID" value="NZ_JAEMNV010000007.1"/>
</dbReference>
<dbReference type="EMBL" id="JAEMNV010000007">
    <property type="protein sequence ID" value="MBJ8341384.1"/>
    <property type="molecule type" value="Genomic_DNA"/>
</dbReference>
<dbReference type="AlphaFoldDB" id="A0A934U5B7"/>
<accession>A0A934U5B7</accession>
<evidence type="ECO:0000313" key="1">
    <source>
        <dbReference type="EMBL" id="MBJ8341384.1"/>
    </source>
</evidence>
<gene>
    <name evidence="1" type="ORF">JGU71_21080</name>
</gene>